<keyword evidence="3" id="KW-1185">Reference proteome</keyword>
<accession>A0A9Q3E2K1</accession>
<sequence length="396" mass="44862">MDFCTCPSCKRYQVTLADGQTRQGLYVDQSTRRRHWAKSAKQGNSVLNHGLSELSLSNESNPQNDISTYENNTPSDPDSNEINTYGMANSNLIDFILYFIMWLYLVCGISREKCRRARDMVINIIKLTQKNNITSSQLSSVPFDIRTISKKLELESSFDRHVCCPRCYSLYDIEEPACTTSTSNLWSNPITWPATPRNPQATFISQSILSWITWLLNIPGVEAKLEQWEHNLSSHEGEVVFDVTQAVVCKRELDQLSSDQSFQLKFALFVDWFNPRGNKLSGKQLLMGLLVFYCLNLQPQERFQPRFSCLAGVIPSPNQPDMITINNILKPTIDELLEIKKVKTSTPSHPHGRNVSIKLVALIGDIVATHQVSGFMSHLAKYFCSSMSFNTTVGKN</sequence>
<gene>
    <name evidence="2" type="ORF">O181_049852</name>
</gene>
<dbReference type="Proteomes" id="UP000765509">
    <property type="component" value="Unassembled WGS sequence"/>
</dbReference>
<evidence type="ECO:0000256" key="1">
    <source>
        <dbReference type="SAM" id="MobiDB-lite"/>
    </source>
</evidence>
<name>A0A9Q3E2K1_9BASI</name>
<proteinExistence type="predicted"/>
<reference evidence="2" key="1">
    <citation type="submission" date="2021-03" db="EMBL/GenBank/DDBJ databases">
        <title>Draft genome sequence of rust myrtle Austropuccinia psidii MF-1, a brazilian biotype.</title>
        <authorList>
            <person name="Quecine M.C."/>
            <person name="Pachon D.M.R."/>
            <person name="Bonatelli M.L."/>
            <person name="Correr F.H."/>
            <person name="Franceschini L.M."/>
            <person name="Leite T.F."/>
            <person name="Margarido G.R.A."/>
            <person name="Almeida C.A."/>
            <person name="Ferrarezi J.A."/>
            <person name="Labate C.A."/>
        </authorList>
    </citation>
    <scope>NUCLEOTIDE SEQUENCE</scope>
    <source>
        <strain evidence="2">MF-1</strain>
    </source>
</reference>
<dbReference type="EMBL" id="AVOT02021357">
    <property type="protein sequence ID" value="MBW0510137.1"/>
    <property type="molecule type" value="Genomic_DNA"/>
</dbReference>
<dbReference type="OrthoDB" id="3046738at2759"/>
<feature type="region of interest" description="Disordered" evidence="1">
    <location>
        <begin position="56"/>
        <end position="78"/>
    </location>
</feature>
<protein>
    <submittedName>
        <fullName evidence="2">Uncharacterized protein</fullName>
    </submittedName>
</protein>
<organism evidence="2 3">
    <name type="scientific">Austropuccinia psidii MF-1</name>
    <dbReference type="NCBI Taxonomy" id="1389203"/>
    <lineage>
        <taxon>Eukaryota</taxon>
        <taxon>Fungi</taxon>
        <taxon>Dikarya</taxon>
        <taxon>Basidiomycota</taxon>
        <taxon>Pucciniomycotina</taxon>
        <taxon>Pucciniomycetes</taxon>
        <taxon>Pucciniales</taxon>
        <taxon>Sphaerophragmiaceae</taxon>
        <taxon>Austropuccinia</taxon>
    </lineage>
</organism>
<comment type="caution">
    <text evidence="2">The sequence shown here is derived from an EMBL/GenBank/DDBJ whole genome shotgun (WGS) entry which is preliminary data.</text>
</comment>
<evidence type="ECO:0000313" key="2">
    <source>
        <dbReference type="EMBL" id="MBW0510137.1"/>
    </source>
</evidence>
<dbReference type="AlphaFoldDB" id="A0A9Q3E2K1"/>
<feature type="compositionally biased region" description="Polar residues" evidence="1">
    <location>
        <begin position="62"/>
        <end position="78"/>
    </location>
</feature>
<evidence type="ECO:0000313" key="3">
    <source>
        <dbReference type="Proteomes" id="UP000765509"/>
    </source>
</evidence>